<dbReference type="PANTHER" id="PTHR46715">
    <property type="entry name" value="1-PHOSPHATIDYLINOSITOL 3-PHOSPHATE 5-KINASE"/>
    <property type="match status" value="1"/>
</dbReference>
<dbReference type="Pfam" id="PF01363">
    <property type="entry name" value="FYVE"/>
    <property type="match status" value="1"/>
</dbReference>
<dbReference type="InterPro" id="IPR013083">
    <property type="entry name" value="Znf_RING/FYVE/PHD"/>
</dbReference>
<evidence type="ECO:0000256" key="2">
    <source>
        <dbReference type="ARBA" id="ARBA00022771"/>
    </source>
</evidence>
<comment type="caution">
    <text evidence="6">The sequence shown here is derived from an EMBL/GenBank/DDBJ whole genome shotgun (WGS) entry which is preliminary data.</text>
</comment>
<keyword evidence="2 4" id="KW-0863">Zinc-finger</keyword>
<dbReference type="PANTHER" id="PTHR46715:SF1">
    <property type="entry name" value="1-PHOSPHATIDYLINOSITOL 3-PHOSPHATE 5-KINASE"/>
    <property type="match status" value="1"/>
</dbReference>
<evidence type="ECO:0000313" key="6">
    <source>
        <dbReference type="EMBL" id="KAL3308075.1"/>
    </source>
</evidence>
<dbReference type="GO" id="GO:0008270">
    <property type="term" value="F:zinc ion binding"/>
    <property type="evidence" value="ECO:0007669"/>
    <property type="project" value="UniProtKB-KW"/>
</dbReference>
<dbReference type="InterPro" id="IPR043548">
    <property type="entry name" value="PIKfyve"/>
</dbReference>
<dbReference type="EMBL" id="JBJKFK010005921">
    <property type="protein sequence ID" value="KAL3308075.1"/>
    <property type="molecule type" value="Genomic_DNA"/>
</dbReference>
<dbReference type="Proteomes" id="UP001626550">
    <property type="component" value="Unassembled WGS sequence"/>
</dbReference>
<dbReference type="InterPro" id="IPR000306">
    <property type="entry name" value="Znf_FYVE"/>
</dbReference>
<dbReference type="AlphaFoldDB" id="A0ABD2PKQ5"/>
<evidence type="ECO:0000256" key="4">
    <source>
        <dbReference type="PROSITE-ProRule" id="PRU00091"/>
    </source>
</evidence>
<evidence type="ECO:0000313" key="7">
    <source>
        <dbReference type="Proteomes" id="UP001626550"/>
    </source>
</evidence>
<evidence type="ECO:0000259" key="5">
    <source>
        <dbReference type="PROSITE" id="PS50178"/>
    </source>
</evidence>
<dbReference type="Gene3D" id="3.30.40.10">
    <property type="entry name" value="Zinc/RING finger domain, C3HC4 (zinc finger)"/>
    <property type="match status" value="1"/>
</dbReference>
<proteinExistence type="predicted"/>
<reference evidence="6 7" key="1">
    <citation type="submission" date="2024-11" db="EMBL/GenBank/DDBJ databases">
        <title>Adaptive evolution of stress response genes in parasites aligns with host niche diversity.</title>
        <authorList>
            <person name="Hahn C."/>
            <person name="Resl P."/>
        </authorList>
    </citation>
    <scope>NUCLEOTIDE SEQUENCE [LARGE SCALE GENOMIC DNA]</scope>
    <source>
        <strain evidence="6">EGGRZ-B1_66</strain>
        <tissue evidence="6">Body</tissue>
    </source>
</reference>
<protein>
    <recommendedName>
        <fullName evidence="5">FYVE-type domain-containing protein</fullName>
    </recommendedName>
</protein>
<dbReference type="InterPro" id="IPR017455">
    <property type="entry name" value="Znf_FYVE-rel"/>
</dbReference>
<accession>A0ABD2PKQ5</accession>
<keyword evidence="3" id="KW-0862">Zinc</keyword>
<evidence type="ECO:0000256" key="3">
    <source>
        <dbReference type="ARBA" id="ARBA00022833"/>
    </source>
</evidence>
<sequence length="318" mass="36012">MPTKGKVQYEHFCVGDTVEESIFKSKTEPKLLERQGSSDSTVESVQAVIDTPMLKVVPPVKQYWLPDKECLCCFECGARFNVLKRKHHCRLCGRIFCQQCSSESIDVRAFGYSTPQRACTHCAAVHKASLCETTNASTTLTIPEIATSPRINRKLSFDNESPSRKCPAKAQAWDSIFTEKQYLQLCDVFQAILGQVVPTSHGIDGQELVKIIWSLYSSLSKSHKPVSNYNFTRPFRSGYTPELMANGKQLLNLVDELSTQKISLYVFKLRLPVWGLGCCTSRNEKVNFQHFFLGFSHQTFRNKQTSIEYDSNKAEEAH</sequence>
<name>A0ABD2PKQ5_9PLAT</name>
<gene>
    <name evidence="6" type="ORF">Ciccas_013397</name>
</gene>
<dbReference type="SUPFAM" id="SSF57903">
    <property type="entry name" value="FYVE/PHD zinc finger"/>
    <property type="match status" value="1"/>
</dbReference>
<evidence type="ECO:0000256" key="1">
    <source>
        <dbReference type="ARBA" id="ARBA00022723"/>
    </source>
</evidence>
<organism evidence="6 7">
    <name type="scientific">Cichlidogyrus casuarinus</name>
    <dbReference type="NCBI Taxonomy" id="1844966"/>
    <lineage>
        <taxon>Eukaryota</taxon>
        <taxon>Metazoa</taxon>
        <taxon>Spiralia</taxon>
        <taxon>Lophotrochozoa</taxon>
        <taxon>Platyhelminthes</taxon>
        <taxon>Monogenea</taxon>
        <taxon>Monopisthocotylea</taxon>
        <taxon>Dactylogyridea</taxon>
        <taxon>Ancyrocephalidae</taxon>
        <taxon>Cichlidogyrus</taxon>
    </lineage>
</organism>
<feature type="domain" description="FYVE-type" evidence="5">
    <location>
        <begin position="67"/>
        <end position="127"/>
    </location>
</feature>
<dbReference type="InterPro" id="IPR011011">
    <property type="entry name" value="Znf_FYVE_PHD"/>
</dbReference>
<dbReference type="PROSITE" id="PS50178">
    <property type="entry name" value="ZF_FYVE"/>
    <property type="match status" value="1"/>
</dbReference>
<keyword evidence="7" id="KW-1185">Reference proteome</keyword>
<keyword evidence="1" id="KW-0479">Metal-binding</keyword>
<dbReference type="SMART" id="SM00064">
    <property type="entry name" value="FYVE"/>
    <property type="match status" value="1"/>
</dbReference>